<feature type="compositionally biased region" description="Basic and acidic residues" evidence="1">
    <location>
        <begin position="640"/>
        <end position="652"/>
    </location>
</feature>
<dbReference type="Proteomes" id="UP001301769">
    <property type="component" value="Unassembled WGS sequence"/>
</dbReference>
<dbReference type="EMBL" id="MU858185">
    <property type="protein sequence ID" value="KAK4210057.1"/>
    <property type="molecule type" value="Genomic_DNA"/>
</dbReference>
<feature type="compositionally biased region" description="Low complexity" evidence="1">
    <location>
        <begin position="521"/>
        <end position="541"/>
    </location>
</feature>
<evidence type="ECO:0000256" key="1">
    <source>
        <dbReference type="SAM" id="MobiDB-lite"/>
    </source>
</evidence>
<feature type="region of interest" description="Disordered" evidence="1">
    <location>
        <begin position="831"/>
        <end position="854"/>
    </location>
</feature>
<protein>
    <submittedName>
        <fullName evidence="2">Uncharacterized protein</fullName>
    </submittedName>
</protein>
<feature type="compositionally biased region" description="Polar residues" evidence="1">
    <location>
        <begin position="787"/>
        <end position="805"/>
    </location>
</feature>
<gene>
    <name evidence="2" type="ORF">QBC37DRAFT_429290</name>
</gene>
<comment type="caution">
    <text evidence="2">The sequence shown here is derived from an EMBL/GenBank/DDBJ whole genome shotgun (WGS) entry which is preliminary data.</text>
</comment>
<feature type="region of interest" description="Disordered" evidence="1">
    <location>
        <begin position="912"/>
        <end position="932"/>
    </location>
</feature>
<feature type="compositionally biased region" description="Polar residues" evidence="1">
    <location>
        <begin position="728"/>
        <end position="760"/>
    </location>
</feature>
<reference evidence="2" key="1">
    <citation type="journal article" date="2023" name="Mol. Phylogenet. Evol.">
        <title>Genome-scale phylogeny and comparative genomics of the fungal order Sordariales.</title>
        <authorList>
            <person name="Hensen N."/>
            <person name="Bonometti L."/>
            <person name="Westerberg I."/>
            <person name="Brannstrom I.O."/>
            <person name="Guillou S."/>
            <person name="Cros-Aarteil S."/>
            <person name="Calhoun S."/>
            <person name="Haridas S."/>
            <person name="Kuo A."/>
            <person name="Mondo S."/>
            <person name="Pangilinan J."/>
            <person name="Riley R."/>
            <person name="LaButti K."/>
            <person name="Andreopoulos B."/>
            <person name="Lipzen A."/>
            <person name="Chen C."/>
            <person name="Yan M."/>
            <person name="Daum C."/>
            <person name="Ng V."/>
            <person name="Clum A."/>
            <person name="Steindorff A."/>
            <person name="Ohm R.A."/>
            <person name="Martin F."/>
            <person name="Silar P."/>
            <person name="Natvig D.O."/>
            <person name="Lalanne C."/>
            <person name="Gautier V."/>
            <person name="Ament-Velasquez S.L."/>
            <person name="Kruys A."/>
            <person name="Hutchinson M.I."/>
            <person name="Powell A.J."/>
            <person name="Barry K."/>
            <person name="Miller A.N."/>
            <person name="Grigoriev I.V."/>
            <person name="Debuchy R."/>
            <person name="Gladieux P."/>
            <person name="Hiltunen Thoren M."/>
            <person name="Johannesson H."/>
        </authorList>
    </citation>
    <scope>NUCLEOTIDE SEQUENCE</scope>
    <source>
        <strain evidence="2">PSN293</strain>
    </source>
</reference>
<organism evidence="2 3">
    <name type="scientific">Rhypophila decipiens</name>
    <dbReference type="NCBI Taxonomy" id="261697"/>
    <lineage>
        <taxon>Eukaryota</taxon>
        <taxon>Fungi</taxon>
        <taxon>Dikarya</taxon>
        <taxon>Ascomycota</taxon>
        <taxon>Pezizomycotina</taxon>
        <taxon>Sordariomycetes</taxon>
        <taxon>Sordariomycetidae</taxon>
        <taxon>Sordariales</taxon>
        <taxon>Naviculisporaceae</taxon>
        <taxon>Rhypophila</taxon>
    </lineage>
</organism>
<accession>A0AAN6Y620</accession>
<feature type="compositionally biased region" description="Basic residues" evidence="1">
    <location>
        <begin position="542"/>
        <end position="551"/>
    </location>
</feature>
<evidence type="ECO:0000313" key="3">
    <source>
        <dbReference type="Proteomes" id="UP001301769"/>
    </source>
</evidence>
<evidence type="ECO:0000313" key="2">
    <source>
        <dbReference type="EMBL" id="KAK4210057.1"/>
    </source>
</evidence>
<feature type="region of interest" description="Disordered" evidence="1">
    <location>
        <begin position="506"/>
        <end position="558"/>
    </location>
</feature>
<feature type="compositionally biased region" description="Low complexity" evidence="1">
    <location>
        <begin position="662"/>
        <end position="673"/>
    </location>
</feature>
<reference evidence="2" key="2">
    <citation type="submission" date="2023-05" db="EMBL/GenBank/DDBJ databases">
        <authorList>
            <consortium name="Lawrence Berkeley National Laboratory"/>
            <person name="Steindorff A."/>
            <person name="Hensen N."/>
            <person name="Bonometti L."/>
            <person name="Westerberg I."/>
            <person name="Brannstrom I.O."/>
            <person name="Guillou S."/>
            <person name="Cros-Aarteil S."/>
            <person name="Calhoun S."/>
            <person name="Haridas S."/>
            <person name="Kuo A."/>
            <person name="Mondo S."/>
            <person name="Pangilinan J."/>
            <person name="Riley R."/>
            <person name="Labutti K."/>
            <person name="Andreopoulos B."/>
            <person name="Lipzen A."/>
            <person name="Chen C."/>
            <person name="Yanf M."/>
            <person name="Daum C."/>
            <person name="Ng V."/>
            <person name="Clum A."/>
            <person name="Ohm R."/>
            <person name="Martin F."/>
            <person name="Silar P."/>
            <person name="Natvig D."/>
            <person name="Lalanne C."/>
            <person name="Gautier V."/>
            <person name="Ament-Velasquez S.L."/>
            <person name="Kruys A."/>
            <person name="Hutchinson M.I."/>
            <person name="Powell A.J."/>
            <person name="Barry K."/>
            <person name="Miller A.N."/>
            <person name="Grigoriev I.V."/>
            <person name="Debuchy R."/>
            <person name="Gladieux P."/>
            <person name="Thoren M.H."/>
            <person name="Johannesson H."/>
        </authorList>
    </citation>
    <scope>NUCLEOTIDE SEQUENCE</scope>
    <source>
        <strain evidence="2">PSN293</strain>
    </source>
</reference>
<feature type="region of interest" description="Disordered" evidence="1">
    <location>
        <begin position="619"/>
        <end position="816"/>
    </location>
</feature>
<keyword evidence="3" id="KW-1185">Reference proteome</keyword>
<proteinExistence type="predicted"/>
<feature type="compositionally biased region" description="Polar residues" evidence="1">
    <location>
        <begin position="675"/>
        <end position="687"/>
    </location>
</feature>
<feature type="compositionally biased region" description="Basic and acidic residues" evidence="1">
    <location>
        <begin position="688"/>
        <end position="701"/>
    </location>
</feature>
<dbReference type="AlphaFoldDB" id="A0AAN6Y620"/>
<name>A0AAN6Y620_9PEZI</name>
<sequence>MAGLPQIGDLIRLAELGLLVLDLGWSAAKNASRQYREFGKEVRQLHAGVRAFIQVFDNTASSLAARGLNPPNDLSFAWHRASFMEIVGDFEETLTECIRLLENNRSYSSTTGPASNITWNVFVQPNVNRLQKQLKDHNEKLALVLKPFEYDIRMRIHKDLTNRLEHIHGDLVRVWDEVKALRLELQAFRESIDPNLVTENTEQPGRANYTLKIPALVHNKLVQLYESNPSATQYSRPSLSEIADAFVRVFNTSTRNFQPGVYGNEPTQAQYLALMASQFLMDIILDSAEFKEASAESHWHSYINYLRRELLDECCRFQSSLNAPVITDLAHVPEIWPSYDTPNETVNSVRIPVRMEYLLEVALLGANPESWRKMKLLRYCDGTDRKFRLVLTGGNFKEPQNESRTIDFDIAKSSLVPLYASTDYTSGPLELILKAKNEMHSLKFGRRAELYKFQQALTGYEVVDEHMEYNLRAIFVSSSNAKEMEAATMQLWRPCRVEGEVVMADPDAQEPFNDDVRRRASGVSVPVSTTSSSSRSSTGSARRTRQPRSRNSRYQNQDPRAIAAVEELEPPFNPWSPCNDYGQELLRKGSTGRPNEFERDTPIVKDYIPVVTTNFPEAYTFPDTAKEQEAPKGQRRHSKKNIDNDALADKPRWVRNYHQTLGDSSNSGQDGNGTLDENSVSSNSPDSQDVRRTLRDHRQDQRPNSNDVYPNGSMPERGPDWAGVSARPTGSLSRTQISDQYPTSRMPNQFPVTAGTSPQLSHADASVQSPVDPDAPRASSRGGQHAQHAQPTNGREGQRQSQSTYPKGYEPAPGPVFLGMQNDFGRVQIGDRPANTGLKPRAGPRTDPSYHHMHGHYPVGGHVAPDDEDEDDDQAEGFGFKQLTERRRVGALVDYPLAYTKDEYRAEAAKASSAFDFSKPAPRPQLRIPPDYPAASNRIATLRGWQDIGRGSRPFAMEEYGQLRGNIQRAGTRTGAETLHSFVTKSVFSVQDVPIAGSMNLKSTGALHCMPTDPLLVLFTKNLKTGLPGIVSVAVDDTIIANYAVCHCLTGIAPDGSECRISAIERSGGGKPLNLLRLGSGGTVASTYDGRSQWDLLPLAETRRGERSSRQRRSNKAWCNVIRVSICHQTKADRFHFSGTPCGCPRPKKVGDLIACLALGHRGLLGCLKEWYRNELVEWKSNRYQLSGNVIQT</sequence>